<dbReference type="InterPro" id="IPR015802">
    <property type="entry name" value="Cu_amine_oxidase_N3"/>
</dbReference>
<evidence type="ECO:0000256" key="4">
    <source>
        <dbReference type="ARBA" id="ARBA00023002"/>
    </source>
</evidence>
<feature type="domain" description="Copper amine oxidase N3-terminal" evidence="9">
    <location>
        <begin position="168"/>
        <end position="239"/>
    </location>
</feature>
<evidence type="ECO:0000259" key="9">
    <source>
        <dbReference type="Pfam" id="PF02728"/>
    </source>
</evidence>
<keyword evidence="3 6" id="KW-0801">TPQ</keyword>
<dbReference type="Gene3D" id="3.10.450.40">
    <property type="match status" value="1"/>
</dbReference>
<comment type="caution">
    <text evidence="10">The sequence shown here is derived from an EMBL/GenBank/DDBJ whole genome shotgun (WGS) entry which is preliminary data.</text>
</comment>
<evidence type="ECO:0000256" key="6">
    <source>
        <dbReference type="RuleBase" id="RU000672"/>
    </source>
</evidence>
<evidence type="ECO:0000256" key="7">
    <source>
        <dbReference type="SAM" id="MobiDB-lite"/>
    </source>
</evidence>
<gene>
    <name evidence="10" type="ORF">NCGR_LOCUS17983</name>
</gene>
<dbReference type="InterPro" id="IPR036460">
    <property type="entry name" value="Cu_amine_oxidase_C_sf"/>
</dbReference>
<dbReference type="AlphaFoldDB" id="A0A811NQZ1"/>
<dbReference type="InterPro" id="IPR016182">
    <property type="entry name" value="Cu_amine_oxidase_N-reg"/>
</dbReference>
<keyword evidence="11" id="KW-1185">Reference proteome</keyword>
<dbReference type="GO" id="GO:0008131">
    <property type="term" value="F:primary methylamine oxidase activity"/>
    <property type="evidence" value="ECO:0007669"/>
    <property type="project" value="InterPro"/>
</dbReference>
<comment type="cofactor">
    <cofactor evidence="6">
        <name>Cu cation</name>
        <dbReference type="ChEBI" id="CHEBI:23378"/>
    </cofactor>
    <text evidence="6">Contains 1 topaquinone per subunit.</text>
</comment>
<dbReference type="Pfam" id="PF02728">
    <property type="entry name" value="Cu_amine_oxidN3"/>
    <property type="match status" value="1"/>
</dbReference>
<evidence type="ECO:0000256" key="5">
    <source>
        <dbReference type="ARBA" id="ARBA00023008"/>
    </source>
</evidence>
<dbReference type="InterPro" id="IPR015798">
    <property type="entry name" value="Cu_amine_oxidase_C"/>
</dbReference>
<comment type="similarity">
    <text evidence="1 6">Belongs to the copper/topaquinone oxidase family.</text>
</comment>
<organism evidence="10 11">
    <name type="scientific">Miscanthus lutarioriparius</name>
    <dbReference type="NCBI Taxonomy" id="422564"/>
    <lineage>
        <taxon>Eukaryota</taxon>
        <taxon>Viridiplantae</taxon>
        <taxon>Streptophyta</taxon>
        <taxon>Embryophyta</taxon>
        <taxon>Tracheophyta</taxon>
        <taxon>Spermatophyta</taxon>
        <taxon>Magnoliopsida</taxon>
        <taxon>Liliopsida</taxon>
        <taxon>Poales</taxon>
        <taxon>Poaceae</taxon>
        <taxon>PACMAD clade</taxon>
        <taxon>Panicoideae</taxon>
        <taxon>Andropogonodae</taxon>
        <taxon>Andropogoneae</taxon>
        <taxon>Saccharinae</taxon>
        <taxon>Miscanthus</taxon>
    </lineage>
</organism>
<dbReference type="SUPFAM" id="SSF54416">
    <property type="entry name" value="Amine oxidase N-terminal region"/>
    <property type="match status" value="1"/>
</dbReference>
<keyword evidence="2 6" id="KW-0479">Metal-binding</keyword>
<keyword evidence="5 6" id="KW-0186">Copper</keyword>
<feature type="domain" description="Copper amine oxidase catalytic" evidence="8">
    <location>
        <begin position="269"/>
        <end position="384"/>
    </location>
</feature>
<dbReference type="PANTHER" id="PTHR10638:SF67">
    <property type="entry name" value="AMINE OXIDASE"/>
    <property type="match status" value="1"/>
</dbReference>
<proteinExistence type="inferred from homology"/>
<evidence type="ECO:0000256" key="3">
    <source>
        <dbReference type="ARBA" id="ARBA00022772"/>
    </source>
</evidence>
<dbReference type="PANTHER" id="PTHR10638">
    <property type="entry name" value="COPPER AMINE OXIDASE"/>
    <property type="match status" value="1"/>
</dbReference>
<evidence type="ECO:0000259" key="8">
    <source>
        <dbReference type="Pfam" id="PF01179"/>
    </source>
</evidence>
<feature type="compositionally biased region" description="Low complexity" evidence="7">
    <location>
        <begin position="89"/>
        <end position="106"/>
    </location>
</feature>
<evidence type="ECO:0000256" key="1">
    <source>
        <dbReference type="ARBA" id="ARBA00007983"/>
    </source>
</evidence>
<comment type="PTM">
    <text evidence="6">Topaquinone (TPQ) is generated by copper-dependent autoxidation of a specific tyrosyl residue.</text>
</comment>
<keyword evidence="4 6" id="KW-0560">Oxidoreductase</keyword>
<evidence type="ECO:0000313" key="10">
    <source>
        <dbReference type="EMBL" id="CAD6226111.1"/>
    </source>
</evidence>
<feature type="region of interest" description="Disordered" evidence="7">
    <location>
        <begin position="46"/>
        <end position="113"/>
    </location>
</feature>
<reference evidence="10" key="1">
    <citation type="submission" date="2020-10" db="EMBL/GenBank/DDBJ databases">
        <authorList>
            <person name="Han B."/>
            <person name="Lu T."/>
            <person name="Zhao Q."/>
            <person name="Huang X."/>
            <person name="Zhao Y."/>
        </authorList>
    </citation>
    <scope>NUCLEOTIDE SEQUENCE</scope>
</reference>
<name>A0A811NQZ1_9POAL</name>
<dbReference type="SUPFAM" id="SSF49998">
    <property type="entry name" value="Amine oxidase catalytic domain"/>
    <property type="match status" value="1"/>
</dbReference>
<evidence type="ECO:0000313" key="11">
    <source>
        <dbReference type="Proteomes" id="UP000604825"/>
    </source>
</evidence>
<dbReference type="EC" id="1.4.3.-" evidence="6"/>
<dbReference type="GO" id="GO:0009308">
    <property type="term" value="P:amine metabolic process"/>
    <property type="evidence" value="ECO:0007669"/>
    <property type="project" value="UniProtKB-UniRule"/>
</dbReference>
<dbReference type="GO" id="GO:0048038">
    <property type="term" value="F:quinone binding"/>
    <property type="evidence" value="ECO:0007669"/>
    <property type="project" value="InterPro"/>
</dbReference>
<dbReference type="InterPro" id="IPR000269">
    <property type="entry name" value="Cu_amine_oxidase"/>
</dbReference>
<protein>
    <recommendedName>
        <fullName evidence="6">Amine oxidase</fullName>
        <ecNumber evidence="6">1.4.3.-</ecNumber>
    </recommendedName>
</protein>
<dbReference type="Proteomes" id="UP000604825">
    <property type="component" value="Unassembled WGS sequence"/>
</dbReference>
<accession>A0A811NQZ1</accession>
<dbReference type="OrthoDB" id="5379943at2759"/>
<sequence length="495" mass="53625">MVKSSDIVFYCNVAELLFEPFIAHKLPEGPEMYDARIEEVEVPMHHRPGSSILPSPPGTRSTHSLPPRSRLSEQPPCSHHRWSPPACCTSTRSALTSTTRRSSSPTYASGAGASTAHLPRRALVIARADGQSHKLLVDVTDTSAPSVLSHALHYDAGFPMMTAEDQRHGLNVSDVGCGVLSRGWFSAGGQPDYGGARVAKMQCFVSAGSANFYARPLEGVTLVVDLDHVAIVGYRDRVVEPVPKADGTDYRAEKLGPPFTRPATKPGVVVQPEGSGFRIDGRVVRWANWEFHVGFDMRASMVISLASIQDADTTGGPAASAGALRWFRVGGVCPYMDTVEEWYFHTFIDSGDNSPGVSASPLLRGADCPTNAAYFRRLLRQRGRDPVPGGADTPRRSYWTVRREVAETEADGQVDVNSPPADLLFVNPSKRTAVGNEIGYRLVPAGGATGALLLADDDYPQRRASYTKQQVWVTPYDSVDVIVTDVNDAYAARLT</sequence>
<dbReference type="Pfam" id="PF01179">
    <property type="entry name" value="Cu_amine_oxid"/>
    <property type="match status" value="2"/>
</dbReference>
<dbReference type="Gene3D" id="2.70.98.20">
    <property type="entry name" value="Copper amine oxidase, catalytic domain"/>
    <property type="match status" value="2"/>
</dbReference>
<dbReference type="EMBL" id="CAJGYO010000004">
    <property type="protein sequence ID" value="CAD6226111.1"/>
    <property type="molecule type" value="Genomic_DNA"/>
</dbReference>
<dbReference type="GO" id="GO:0005507">
    <property type="term" value="F:copper ion binding"/>
    <property type="evidence" value="ECO:0007669"/>
    <property type="project" value="InterPro"/>
</dbReference>
<evidence type="ECO:0000256" key="2">
    <source>
        <dbReference type="ARBA" id="ARBA00022723"/>
    </source>
</evidence>
<feature type="domain" description="Copper amine oxidase catalytic" evidence="8">
    <location>
        <begin position="390"/>
        <end position="478"/>
    </location>
</feature>